<protein>
    <submittedName>
        <fullName evidence="4">Anti-sigma factor</fullName>
    </submittedName>
</protein>
<feature type="domain" description="Anti-sigma K factor RskA C-terminal" evidence="3">
    <location>
        <begin position="127"/>
        <end position="273"/>
    </location>
</feature>
<proteinExistence type="predicted"/>
<feature type="transmembrane region" description="Helical" evidence="2">
    <location>
        <begin position="115"/>
        <end position="135"/>
    </location>
</feature>
<keyword evidence="2" id="KW-0812">Transmembrane</keyword>
<organism evidence="4 5">
    <name type="scientific">Paraflavisolibacter caeni</name>
    <dbReference type="NCBI Taxonomy" id="2982496"/>
    <lineage>
        <taxon>Bacteria</taxon>
        <taxon>Pseudomonadati</taxon>
        <taxon>Bacteroidota</taxon>
        <taxon>Chitinophagia</taxon>
        <taxon>Chitinophagales</taxon>
        <taxon>Chitinophagaceae</taxon>
        <taxon>Paraflavisolibacter</taxon>
    </lineage>
</organism>
<name>A0A9X2XYA0_9BACT</name>
<dbReference type="AlphaFoldDB" id="A0A9X2XYA0"/>
<reference evidence="4" key="2">
    <citation type="submission" date="2023-04" db="EMBL/GenBank/DDBJ databases">
        <title>Paracnuella aquatica gen. nov., sp. nov., a member of the family Chitinophagaceae isolated from a hot spring.</title>
        <authorList>
            <person name="Wang C."/>
        </authorList>
    </citation>
    <scope>NUCLEOTIDE SEQUENCE</scope>
    <source>
        <strain evidence="4">LB-8</strain>
    </source>
</reference>
<comment type="caution">
    <text evidence="4">The sequence shown here is derived from an EMBL/GenBank/DDBJ whole genome shotgun (WGS) entry which is preliminary data.</text>
</comment>
<evidence type="ECO:0000256" key="2">
    <source>
        <dbReference type="SAM" id="Phobius"/>
    </source>
</evidence>
<keyword evidence="2" id="KW-1133">Transmembrane helix</keyword>
<gene>
    <name evidence="4" type="ORF">OCK74_16985</name>
</gene>
<dbReference type="EMBL" id="JAOTIF010000015">
    <property type="protein sequence ID" value="MCU7550817.1"/>
    <property type="molecule type" value="Genomic_DNA"/>
</dbReference>
<dbReference type="InterPro" id="IPR051474">
    <property type="entry name" value="Anti-sigma-K/W_factor"/>
</dbReference>
<dbReference type="PANTHER" id="PTHR37461">
    <property type="entry name" value="ANTI-SIGMA-K FACTOR RSKA"/>
    <property type="match status" value="1"/>
</dbReference>
<dbReference type="GO" id="GO:0016989">
    <property type="term" value="F:sigma factor antagonist activity"/>
    <property type="evidence" value="ECO:0007669"/>
    <property type="project" value="TreeGrafter"/>
</dbReference>
<sequence>MDLSCIISSGDLELYLLGMLPEEEAYKIEQLAVLLPEVRLELDRISGTIEDFARTSERNPSAGVKANLMERLRSLNVDDHNAGAEIVSLPVNEAAEANNTSTDSAIIRPMKRYNWLQAASMIGLLLALGIVILLASQNRENKKELVSLEQRVNSINRNLVEQQRLNLAASEMLKMYENDKYIKIRLLSVPGKPKAAAQVFWDTDTKEVYIADISLPQTPSHKQYQLWAIVGGKPVDAGVMDIPKHGVQKMKVFQKADAFAITLERKGGSPTPTLEEMYVMGKPS</sequence>
<dbReference type="Proteomes" id="UP001155483">
    <property type="component" value="Unassembled WGS sequence"/>
</dbReference>
<evidence type="ECO:0000259" key="3">
    <source>
        <dbReference type="Pfam" id="PF10099"/>
    </source>
</evidence>
<keyword evidence="5" id="KW-1185">Reference proteome</keyword>
<dbReference type="GO" id="GO:0006417">
    <property type="term" value="P:regulation of translation"/>
    <property type="evidence" value="ECO:0007669"/>
    <property type="project" value="TreeGrafter"/>
</dbReference>
<evidence type="ECO:0000313" key="5">
    <source>
        <dbReference type="Proteomes" id="UP001155483"/>
    </source>
</evidence>
<dbReference type="Pfam" id="PF10099">
    <property type="entry name" value="RskA_C"/>
    <property type="match status" value="1"/>
</dbReference>
<keyword evidence="2" id="KW-0472">Membrane</keyword>
<evidence type="ECO:0000256" key="1">
    <source>
        <dbReference type="SAM" id="Coils"/>
    </source>
</evidence>
<dbReference type="RefSeq" id="WP_279298254.1">
    <property type="nucleotide sequence ID" value="NZ_JAOTIF010000015.1"/>
</dbReference>
<reference evidence="4" key="1">
    <citation type="submission" date="2022-09" db="EMBL/GenBank/DDBJ databases">
        <authorList>
            <person name="Yuan C."/>
            <person name="Ke Z."/>
        </authorList>
    </citation>
    <scope>NUCLEOTIDE SEQUENCE</scope>
    <source>
        <strain evidence="4">LB-8</strain>
    </source>
</reference>
<dbReference type="PANTHER" id="PTHR37461:SF1">
    <property type="entry name" value="ANTI-SIGMA-K FACTOR RSKA"/>
    <property type="match status" value="1"/>
</dbReference>
<keyword evidence="1" id="KW-0175">Coiled coil</keyword>
<dbReference type="GO" id="GO:0005886">
    <property type="term" value="C:plasma membrane"/>
    <property type="evidence" value="ECO:0007669"/>
    <property type="project" value="InterPro"/>
</dbReference>
<accession>A0A9X2XYA0</accession>
<evidence type="ECO:0000313" key="4">
    <source>
        <dbReference type="EMBL" id="MCU7550817.1"/>
    </source>
</evidence>
<feature type="coiled-coil region" evidence="1">
    <location>
        <begin position="138"/>
        <end position="165"/>
    </location>
</feature>
<dbReference type="InterPro" id="IPR018764">
    <property type="entry name" value="RskA_C"/>
</dbReference>